<sequence>MRRQKKPYRTSGTIPEKFVIEKKLYSAMEKVYDPELHIPITRLGMVKTITADSKTVSILIHITSPTCPAVDKIKQRVTDAASAVCPEHDIKIEIGVMSHQERQNLKEVLNLQKRSNPFKESKTRIIAVTSGKGGVGKSTIVSNLGVGLARMGFSVSVIDADVYGFSIPRMFGIDEDFIPQRENGMIMPANKFGVKLISIGMFMRRRGAVAWRGPLLHRTINQFLCDVNFADPDILLIDMPPGTGDAAITIAQLLPNSEVLVITTPQIVAADVAIRSGQFALSVKQNIIGVVENMSSCPESKLDIFGHGGGKFVAEFLDKQCKKESTAKDNRITNPHEAIDLITCIPLDVNIRKSGDEGVPLLVENKYEGSPGHTALKELYEKIALKLYG</sequence>
<dbReference type="eggNOG" id="COG2151">
    <property type="taxonomic scope" value="Bacteria"/>
</dbReference>
<dbReference type="eggNOG" id="COG0489">
    <property type="taxonomic scope" value="Bacteria"/>
</dbReference>
<dbReference type="EMBL" id="AE014184">
    <property type="protein sequence ID" value="AAO44622.1"/>
    <property type="molecule type" value="Genomic_DNA"/>
</dbReference>
<evidence type="ECO:0000256" key="4">
    <source>
        <dbReference type="ARBA" id="ARBA00023004"/>
    </source>
</evidence>
<evidence type="ECO:0000256" key="3">
    <source>
        <dbReference type="ARBA" id="ARBA00022840"/>
    </source>
</evidence>
<dbReference type="InterPro" id="IPR033756">
    <property type="entry name" value="YlxH/NBP35"/>
</dbReference>
<proteinExistence type="inferred from homology"/>
<dbReference type="GO" id="GO:0046872">
    <property type="term" value="F:metal ion binding"/>
    <property type="evidence" value="ECO:0007669"/>
    <property type="project" value="UniProtKB-KW"/>
</dbReference>
<keyword evidence="6" id="KW-0378">Hydrolase</keyword>
<dbReference type="KEGG" id="twh:TWT_525"/>
<keyword evidence="2 6" id="KW-0547">Nucleotide-binding</keyword>
<dbReference type="PANTHER" id="PTHR42961">
    <property type="entry name" value="IRON-SULFUR PROTEIN NUBPL"/>
    <property type="match status" value="1"/>
</dbReference>
<dbReference type="HOGENOM" id="CLU_024839_0_0_11"/>
<dbReference type="SUPFAM" id="SSF117916">
    <property type="entry name" value="Fe-S cluster assembly (FSCA) domain-like"/>
    <property type="match status" value="1"/>
</dbReference>
<name>Q83G12_TROWT</name>
<reference evidence="8 9" key="1">
    <citation type="journal article" date="2003" name="Genome Res.">
        <title>Tropheryma whipplei twist: a human pathogenic Actinobacteria with a reduced genome.</title>
        <authorList>
            <person name="Raoult D."/>
            <person name="Ogata H."/>
            <person name="Audic S."/>
            <person name="Robert C."/>
            <person name="Suhre K."/>
            <person name="Drancourt M."/>
            <person name="Claverie J.-M."/>
        </authorList>
    </citation>
    <scope>NUCLEOTIDE SEQUENCE [LARGE SCALE GENOMIC DNA]</scope>
    <source>
        <strain evidence="8 9">Twist</strain>
    </source>
</reference>
<dbReference type="GO" id="GO:0005524">
    <property type="term" value="F:ATP binding"/>
    <property type="evidence" value="ECO:0007669"/>
    <property type="project" value="UniProtKB-UniRule"/>
</dbReference>
<dbReference type="InterPro" id="IPR027417">
    <property type="entry name" value="P-loop_NTPase"/>
</dbReference>
<dbReference type="SUPFAM" id="SSF52540">
    <property type="entry name" value="P-loop containing nucleoside triphosphate hydrolases"/>
    <property type="match status" value="1"/>
</dbReference>
<evidence type="ECO:0000256" key="2">
    <source>
        <dbReference type="ARBA" id="ARBA00022741"/>
    </source>
</evidence>
<comment type="similarity">
    <text evidence="6">Belongs to the Mrp/NBP35 ATP-binding proteins family.</text>
</comment>
<organism evidence="8 9">
    <name type="scientific">Tropheryma whipplei (strain Twist)</name>
    <name type="common">Whipple's bacillus</name>
    <dbReference type="NCBI Taxonomy" id="203267"/>
    <lineage>
        <taxon>Bacteria</taxon>
        <taxon>Bacillati</taxon>
        <taxon>Actinomycetota</taxon>
        <taxon>Actinomycetes</taxon>
        <taxon>Micrococcales</taxon>
        <taxon>Tropherymataceae</taxon>
        <taxon>Tropheryma</taxon>
    </lineage>
</organism>
<evidence type="ECO:0000256" key="6">
    <source>
        <dbReference type="HAMAP-Rule" id="MF_02040"/>
    </source>
</evidence>
<dbReference type="Gene3D" id="3.30.300.130">
    <property type="entry name" value="Fe-S cluster assembly (FSCA)"/>
    <property type="match status" value="1"/>
</dbReference>
<comment type="function">
    <text evidence="6">Binds and transfers iron-sulfur (Fe-S) clusters to target apoproteins. Can hydrolyze ATP.</text>
</comment>
<dbReference type="InterPro" id="IPR019591">
    <property type="entry name" value="Mrp/NBP35_ATP-bd"/>
</dbReference>
<dbReference type="Pfam" id="PF10609">
    <property type="entry name" value="ParA"/>
    <property type="match status" value="1"/>
</dbReference>
<evidence type="ECO:0000313" key="8">
    <source>
        <dbReference type="EMBL" id="AAO44622.1"/>
    </source>
</evidence>
<dbReference type="GO" id="GO:0140663">
    <property type="term" value="F:ATP-dependent FeS chaperone activity"/>
    <property type="evidence" value="ECO:0007669"/>
    <property type="project" value="InterPro"/>
</dbReference>
<gene>
    <name evidence="8" type="primary">mrp</name>
    <name evidence="8" type="ordered locus">TWT_525</name>
</gene>
<dbReference type="InterPro" id="IPR034904">
    <property type="entry name" value="FSCA_dom_sf"/>
</dbReference>
<keyword evidence="9" id="KW-1185">Reference proteome</keyword>
<dbReference type="CDD" id="cd02037">
    <property type="entry name" value="Mrp_NBP35"/>
    <property type="match status" value="1"/>
</dbReference>
<dbReference type="STRING" id="203267.TWT_525"/>
<evidence type="ECO:0000259" key="7">
    <source>
        <dbReference type="Pfam" id="PF01883"/>
    </source>
</evidence>
<dbReference type="Pfam" id="PF01883">
    <property type="entry name" value="FeS_assembly_P"/>
    <property type="match status" value="1"/>
</dbReference>
<dbReference type="GO" id="GO:0051539">
    <property type="term" value="F:4 iron, 4 sulfur cluster binding"/>
    <property type="evidence" value="ECO:0007669"/>
    <property type="project" value="TreeGrafter"/>
</dbReference>
<feature type="binding site" evidence="6">
    <location>
        <begin position="131"/>
        <end position="138"/>
    </location>
    <ligand>
        <name>ATP</name>
        <dbReference type="ChEBI" id="CHEBI:30616"/>
    </ligand>
</feature>
<dbReference type="GO" id="GO:0016226">
    <property type="term" value="P:iron-sulfur cluster assembly"/>
    <property type="evidence" value="ECO:0007669"/>
    <property type="project" value="InterPro"/>
</dbReference>
<dbReference type="InterPro" id="IPR002744">
    <property type="entry name" value="MIP18-like"/>
</dbReference>
<keyword evidence="5 6" id="KW-0411">Iron-sulfur</keyword>
<dbReference type="GO" id="GO:0016887">
    <property type="term" value="F:ATP hydrolysis activity"/>
    <property type="evidence" value="ECO:0007669"/>
    <property type="project" value="UniProtKB-UniRule"/>
</dbReference>
<protein>
    <recommendedName>
        <fullName evidence="6">Iron-sulfur cluster carrier protein</fullName>
    </recommendedName>
</protein>
<dbReference type="RefSeq" id="WP_011102632.1">
    <property type="nucleotide sequence ID" value="NC_004572.3"/>
</dbReference>
<keyword evidence="1 6" id="KW-0479">Metal-binding</keyword>
<dbReference type="InterPro" id="IPR044304">
    <property type="entry name" value="NUBPL-like"/>
</dbReference>
<evidence type="ECO:0000256" key="5">
    <source>
        <dbReference type="ARBA" id="ARBA00023014"/>
    </source>
</evidence>
<dbReference type="Gene3D" id="3.40.50.300">
    <property type="entry name" value="P-loop containing nucleotide triphosphate hydrolases"/>
    <property type="match status" value="1"/>
</dbReference>
<evidence type="ECO:0000256" key="1">
    <source>
        <dbReference type="ARBA" id="ARBA00022723"/>
    </source>
</evidence>
<comment type="subunit">
    <text evidence="6">Homodimer.</text>
</comment>
<keyword evidence="3 6" id="KW-0067">ATP-binding</keyword>
<dbReference type="HAMAP" id="MF_02040">
    <property type="entry name" value="Mrp_NBP35"/>
    <property type="match status" value="1"/>
</dbReference>
<evidence type="ECO:0000313" key="9">
    <source>
        <dbReference type="Proteomes" id="UP000002200"/>
    </source>
</evidence>
<keyword evidence="4 6" id="KW-0408">Iron</keyword>
<feature type="domain" description="MIP18 family-like" evidence="7">
    <location>
        <begin position="23"/>
        <end position="92"/>
    </location>
</feature>
<dbReference type="PANTHER" id="PTHR42961:SF2">
    <property type="entry name" value="IRON-SULFUR PROTEIN NUBPL"/>
    <property type="match status" value="1"/>
</dbReference>
<dbReference type="AlphaFoldDB" id="Q83G12"/>
<dbReference type="Proteomes" id="UP000002200">
    <property type="component" value="Chromosome"/>
</dbReference>
<accession>Q83G12</accession>